<sequence length="323" mass="35254">MSTPVPLTHHEILELVAPFSRRGLRVDLPASDRIARRLRFRPVEHAPGPQQPLALHEALELESFAADDQRVTRRLRAGDGLEAVLVADGPDVAELAERVAAVPLQRHLLHGRGWQAALSYRARRSGDGSSEVILTEASARVGGLALKLKVSGVSGVNADLELMPLPGRSMALPDDLLAVLGWPWTCIARLREGWGGALRLKGAGAERTRDAEHKLARTLDHLARTLAGTPQAFHETMNRERWRVTLRRAVPLLVSIGLIAGAATVPLIELAQNSVWRMLVFHSPAFLLMLFFCMGEMPRLEIPPVPLLARAGSWEPQAQAASA</sequence>
<dbReference type="RefSeq" id="WP_132649164.1">
    <property type="nucleotide sequence ID" value="NZ_CP181386.1"/>
</dbReference>
<gene>
    <name evidence="2" type="ORF">EV684_114155</name>
</gene>
<evidence type="ECO:0000256" key="1">
    <source>
        <dbReference type="SAM" id="Phobius"/>
    </source>
</evidence>
<organism evidence="2 3">
    <name type="scientific">Rubrivivax gelatinosus</name>
    <name type="common">Rhodocyclus gelatinosus</name>
    <name type="synonym">Rhodopseudomonas gelatinosa</name>
    <dbReference type="NCBI Taxonomy" id="28068"/>
    <lineage>
        <taxon>Bacteria</taxon>
        <taxon>Pseudomonadati</taxon>
        <taxon>Pseudomonadota</taxon>
        <taxon>Betaproteobacteria</taxon>
        <taxon>Burkholderiales</taxon>
        <taxon>Sphaerotilaceae</taxon>
        <taxon>Rubrivivax</taxon>
    </lineage>
</organism>
<feature type="transmembrane region" description="Helical" evidence="1">
    <location>
        <begin position="274"/>
        <end position="293"/>
    </location>
</feature>
<reference evidence="2 3" key="1">
    <citation type="submission" date="2019-03" db="EMBL/GenBank/DDBJ databases">
        <title>Genomic Encyclopedia of Type Strains, Phase IV (KMG-IV): sequencing the most valuable type-strain genomes for metagenomic binning, comparative biology and taxonomic classification.</title>
        <authorList>
            <person name="Goeker M."/>
        </authorList>
    </citation>
    <scope>NUCLEOTIDE SEQUENCE [LARGE SCALE GENOMIC DNA]</scope>
    <source>
        <strain evidence="2 3">DSM 1709</strain>
    </source>
</reference>
<keyword evidence="1" id="KW-0472">Membrane</keyword>
<dbReference type="GeneID" id="99685382"/>
<dbReference type="AlphaFoldDB" id="A0A4R2LYU2"/>
<dbReference type="Proteomes" id="UP000295106">
    <property type="component" value="Unassembled WGS sequence"/>
</dbReference>
<accession>A0A4R2LYU2</accession>
<keyword evidence="1" id="KW-1133">Transmembrane helix</keyword>
<dbReference type="EMBL" id="SLXD01000014">
    <property type="protein sequence ID" value="TCO99858.1"/>
    <property type="molecule type" value="Genomic_DNA"/>
</dbReference>
<name>A0A4R2LYU2_RUBGE</name>
<protein>
    <submittedName>
        <fullName evidence="2">Uncharacterized protein</fullName>
    </submittedName>
</protein>
<feature type="transmembrane region" description="Helical" evidence="1">
    <location>
        <begin position="249"/>
        <end position="268"/>
    </location>
</feature>
<keyword evidence="1" id="KW-0812">Transmembrane</keyword>
<proteinExistence type="predicted"/>
<evidence type="ECO:0000313" key="3">
    <source>
        <dbReference type="Proteomes" id="UP000295106"/>
    </source>
</evidence>
<dbReference type="OrthoDB" id="9154001at2"/>
<comment type="caution">
    <text evidence="2">The sequence shown here is derived from an EMBL/GenBank/DDBJ whole genome shotgun (WGS) entry which is preliminary data.</text>
</comment>
<evidence type="ECO:0000313" key="2">
    <source>
        <dbReference type="EMBL" id="TCO99858.1"/>
    </source>
</evidence>